<dbReference type="InterPro" id="IPR013783">
    <property type="entry name" value="Ig-like_fold"/>
</dbReference>
<dbReference type="SUPFAM" id="SSF48726">
    <property type="entry name" value="Immunoglobulin"/>
    <property type="match status" value="2"/>
</dbReference>
<reference evidence="2" key="1">
    <citation type="submission" date="2025-08" db="UniProtKB">
        <authorList>
            <consortium name="Ensembl"/>
        </authorList>
    </citation>
    <scope>IDENTIFICATION</scope>
</reference>
<dbReference type="Ensembl" id="ENSSPUT00000002923.1">
    <property type="protein sequence ID" value="ENSSPUP00000002760.1"/>
    <property type="gene ID" value="ENSSPUG00000002134.1"/>
</dbReference>
<evidence type="ECO:0000313" key="2">
    <source>
        <dbReference type="Ensembl" id="ENSSPUP00000002760.1"/>
    </source>
</evidence>
<dbReference type="InterPro" id="IPR047012">
    <property type="entry name" value="ICAM_VCAM"/>
</dbReference>
<dbReference type="InterPro" id="IPR036179">
    <property type="entry name" value="Ig-like_dom_sf"/>
</dbReference>
<reference evidence="2" key="2">
    <citation type="submission" date="2025-09" db="UniProtKB">
        <authorList>
            <consortium name="Ensembl"/>
        </authorList>
    </citation>
    <scope>IDENTIFICATION</scope>
</reference>
<sequence>PLADLSAPVLTISRPQAQVGEEVTLVCDSPDAKAPELSLQIKDGNRTLASGTKRPLRFKLVAHKEDDGREFVCEAKLDIKGFVATKQASANLTVISFQDNPHLHVESFVETDTITSIMCQVAGVFPSEKARFNLSFEGGCLNATVSAHGDRATAEAQVSCTTAGERELNCTVALGPVTRSTVTTVCFYNLSAPVLRISRPQAQVGEEVTLVCDSPDAKA</sequence>
<dbReference type="GO" id="GO:0007155">
    <property type="term" value="P:cell adhesion"/>
    <property type="evidence" value="ECO:0007669"/>
    <property type="project" value="InterPro"/>
</dbReference>
<dbReference type="GO" id="GO:0005886">
    <property type="term" value="C:plasma membrane"/>
    <property type="evidence" value="ECO:0007669"/>
    <property type="project" value="TreeGrafter"/>
</dbReference>
<feature type="domain" description="Intercellular adhesion molecule 1/3/5 D2" evidence="1">
    <location>
        <begin position="101"/>
        <end position="188"/>
    </location>
</feature>
<dbReference type="Pfam" id="PF21146">
    <property type="entry name" value="ICAM1_3_5_D2"/>
    <property type="match status" value="1"/>
</dbReference>
<dbReference type="GeneTree" id="ENSGT00940000159005"/>
<evidence type="ECO:0000259" key="1">
    <source>
        <dbReference type="Pfam" id="PF21146"/>
    </source>
</evidence>
<evidence type="ECO:0000313" key="3">
    <source>
        <dbReference type="Proteomes" id="UP000694392"/>
    </source>
</evidence>
<dbReference type="Proteomes" id="UP000694392">
    <property type="component" value="Unplaced"/>
</dbReference>
<dbReference type="PANTHER" id="PTHR13771:SF9">
    <property type="entry name" value="INTERCELLULAR ADHESION MOLECULE 5"/>
    <property type="match status" value="1"/>
</dbReference>
<dbReference type="Gene3D" id="2.60.40.10">
    <property type="entry name" value="Immunoglobulins"/>
    <property type="match status" value="2"/>
</dbReference>
<protein>
    <recommendedName>
        <fullName evidence="1">Intercellular adhesion molecule 1/3/5 D2 domain-containing protein</fullName>
    </recommendedName>
</protein>
<dbReference type="InterPro" id="IPR048679">
    <property type="entry name" value="ICAM1_3_5_D2"/>
</dbReference>
<dbReference type="AlphaFoldDB" id="A0A8D0G866"/>
<name>A0A8D0G866_SPHPU</name>
<dbReference type="GO" id="GO:0005178">
    <property type="term" value="F:integrin binding"/>
    <property type="evidence" value="ECO:0007669"/>
    <property type="project" value="InterPro"/>
</dbReference>
<dbReference type="PANTHER" id="PTHR13771">
    <property type="entry name" value="INTERCELLULAR ADHESION MOLECULE"/>
    <property type="match status" value="1"/>
</dbReference>
<proteinExistence type="predicted"/>
<accession>A0A8D0G866</accession>
<keyword evidence="3" id="KW-1185">Reference proteome</keyword>
<organism evidence="2 3">
    <name type="scientific">Sphenodon punctatus</name>
    <name type="common">Tuatara</name>
    <name type="synonym">Hatteria punctata</name>
    <dbReference type="NCBI Taxonomy" id="8508"/>
    <lineage>
        <taxon>Eukaryota</taxon>
        <taxon>Metazoa</taxon>
        <taxon>Chordata</taxon>
        <taxon>Craniata</taxon>
        <taxon>Vertebrata</taxon>
        <taxon>Euteleostomi</taxon>
        <taxon>Lepidosauria</taxon>
        <taxon>Sphenodontia</taxon>
        <taxon>Sphenodontidae</taxon>
        <taxon>Sphenodon</taxon>
    </lineage>
</organism>